<feature type="region of interest" description="Disordered" evidence="1">
    <location>
        <begin position="1"/>
        <end position="37"/>
    </location>
</feature>
<dbReference type="GO" id="GO:0000776">
    <property type="term" value="C:kinetochore"/>
    <property type="evidence" value="ECO:0007669"/>
    <property type="project" value="InterPro"/>
</dbReference>
<dbReference type="GO" id="GO:0005634">
    <property type="term" value="C:nucleus"/>
    <property type="evidence" value="ECO:0007669"/>
    <property type="project" value="TreeGrafter"/>
</dbReference>
<sequence>MEKQPEEEGAPEPSDFAGAGEAGGPPQVAGAQEARSEDRMSLLLRLRTQTKQQLLEYKSMVDTNEEKTPEQIMQDKQIEAYVIFLNFICGLY</sequence>
<dbReference type="GO" id="GO:0051382">
    <property type="term" value="P:kinetochore assembly"/>
    <property type="evidence" value="ECO:0007669"/>
    <property type="project" value="InterPro"/>
</dbReference>
<dbReference type="Proteomes" id="UP000694414">
    <property type="component" value="Unplaced"/>
</dbReference>
<dbReference type="GeneTree" id="ENSGT00960000190103"/>
<dbReference type="PANTHER" id="PTHR48122:SF1">
    <property type="entry name" value="CENTROMERE PROTEIN H"/>
    <property type="match status" value="1"/>
</dbReference>
<dbReference type="Ensembl" id="ENSPSMT00000033706.1">
    <property type="protein sequence ID" value="ENSPSMP00000029202.1"/>
    <property type="gene ID" value="ENSPSMG00000020282.1"/>
</dbReference>
<organism evidence="2 3">
    <name type="scientific">Prolemur simus</name>
    <name type="common">Greater bamboo lemur</name>
    <name type="synonym">Hapalemur simus</name>
    <dbReference type="NCBI Taxonomy" id="1328070"/>
    <lineage>
        <taxon>Eukaryota</taxon>
        <taxon>Metazoa</taxon>
        <taxon>Chordata</taxon>
        <taxon>Craniata</taxon>
        <taxon>Vertebrata</taxon>
        <taxon>Euteleostomi</taxon>
        <taxon>Mammalia</taxon>
        <taxon>Eutheria</taxon>
        <taxon>Euarchontoglires</taxon>
        <taxon>Primates</taxon>
        <taxon>Strepsirrhini</taxon>
        <taxon>Lemuriformes</taxon>
        <taxon>Lemuridae</taxon>
        <taxon>Prolemur</taxon>
    </lineage>
</organism>
<dbReference type="GO" id="GO:0043515">
    <property type="term" value="F:kinetochore binding"/>
    <property type="evidence" value="ECO:0007669"/>
    <property type="project" value="TreeGrafter"/>
</dbReference>
<accession>A0A8C9DRH4</accession>
<name>A0A8C9DRH4_PROSS</name>
<evidence type="ECO:0000256" key="1">
    <source>
        <dbReference type="SAM" id="MobiDB-lite"/>
    </source>
</evidence>
<reference evidence="2" key="1">
    <citation type="submission" date="2025-08" db="UniProtKB">
        <authorList>
            <consortium name="Ensembl"/>
        </authorList>
    </citation>
    <scope>IDENTIFICATION</scope>
</reference>
<keyword evidence="3" id="KW-1185">Reference proteome</keyword>
<evidence type="ECO:0000313" key="2">
    <source>
        <dbReference type="Ensembl" id="ENSPSMP00000029202.1"/>
    </source>
</evidence>
<dbReference type="GO" id="GO:0007059">
    <property type="term" value="P:chromosome segregation"/>
    <property type="evidence" value="ECO:0007669"/>
    <property type="project" value="TreeGrafter"/>
</dbReference>
<dbReference type="InterPro" id="IPR040034">
    <property type="entry name" value="CENP-H"/>
</dbReference>
<dbReference type="PANTHER" id="PTHR48122">
    <property type="entry name" value="CENTROMERE PROTEIN H"/>
    <property type="match status" value="1"/>
</dbReference>
<dbReference type="AlphaFoldDB" id="A0A8C9DRH4"/>
<proteinExistence type="predicted"/>
<dbReference type="GO" id="GO:0007052">
    <property type="term" value="P:mitotic spindle organization"/>
    <property type="evidence" value="ECO:0007669"/>
    <property type="project" value="TreeGrafter"/>
</dbReference>
<protein>
    <submittedName>
        <fullName evidence="2">Uncharacterized protein</fullName>
    </submittedName>
</protein>
<reference evidence="2" key="2">
    <citation type="submission" date="2025-09" db="UniProtKB">
        <authorList>
            <consortium name="Ensembl"/>
        </authorList>
    </citation>
    <scope>IDENTIFICATION</scope>
</reference>
<evidence type="ECO:0000313" key="3">
    <source>
        <dbReference type="Proteomes" id="UP000694414"/>
    </source>
</evidence>